<dbReference type="EMBL" id="ML977028">
    <property type="protein sequence ID" value="KAF1950195.1"/>
    <property type="molecule type" value="Genomic_DNA"/>
</dbReference>
<dbReference type="InterPro" id="IPR039421">
    <property type="entry name" value="Type_1_exporter"/>
</dbReference>
<evidence type="ECO:0000313" key="13">
    <source>
        <dbReference type="Proteomes" id="UP000800035"/>
    </source>
</evidence>
<evidence type="ECO:0000256" key="1">
    <source>
        <dbReference type="ARBA" id="ARBA00004141"/>
    </source>
</evidence>
<feature type="transmembrane region" description="Helical" evidence="9">
    <location>
        <begin position="12"/>
        <end position="31"/>
    </location>
</feature>
<dbReference type="PROSITE" id="PS00211">
    <property type="entry name" value="ABC_TRANSPORTER_1"/>
    <property type="match status" value="1"/>
</dbReference>
<name>A0A6A5TBL1_9PLEO</name>
<feature type="transmembrane region" description="Helical" evidence="9">
    <location>
        <begin position="355"/>
        <end position="375"/>
    </location>
</feature>
<reference evidence="12" key="1">
    <citation type="journal article" date="2020" name="Stud. Mycol.">
        <title>101 Dothideomycetes genomes: a test case for predicting lifestyles and emergence of pathogens.</title>
        <authorList>
            <person name="Haridas S."/>
            <person name="Albert R."/>
            <person name="Binder M."/>
            <person name="Bloem J."/>
            <person name="Labutti K."/>
            <person name="Salamov A."/>
            <person name="Andreopoulos B."/>
            <person name="Baker S."/>
            <person name="Barry K."/>
            <person name="Bills G."/>
            <person name="Bluhm B."/>
            <person name="Cannon C."/>
            <person name="Castanera R."/>
            <person name="Culley D."/>
            <person name="Daum C."/>
            <person name="Ezra D."/>
            <person name="Gonzalez J."/>
            <person name="Henrissat B."/>
            <person name="Kuo A."/>
            <person name="Liang C."/>
            <person name="Lipzen A."/>
            <person name="Lutzoni F."/>
            <person name="Magnuson J."/>
            <person name="Mondo S."/>
            <person name="Nolan M."/>
            <person name="Ohm R."/>
            <person name="Pangilinan J."/>
            <person name="Park H.-J."/>
            <person name="Ramirez L."/>
            <person name="Alfaro M."/>
            <person name="Sun H."/>
            <person name="Tritt A."/>
            <person name="Yoshinaga Y."/>
            <person name="Zwiers L.-H."/>
            <person name="Turgeon B."/>
            <person name="Goodwin S."/>
            <person name="Spatafora J."/>
            <person name="Crous P."/>
            <person name="Grigoriev I."/>
        </authorList>
    </citation>
    <scope>NUCLEOTIDE SEQUENCE</scope>
    <source>
        <strain evidence="12">CBS 675.92</strain>
    </source>
</reference>
<dbReference type="Proteomes" id="UP000800035">
    <property type="component" value="Unassembled WGS sequence"/>
</dbReference>
<accession>A0A6A5TBL1</accession>
<dbReference type="OrthoDB" id="6500128at2759"/>
<feature type="transmembrane region" description="Helical" evidence="9">
    <location>
        <begin position="381"/>
        <end position="400"/>
    </location>
</feature>
<feature type="domain" description="ABC transporter" evidence="10">
    <location>
        <begin position="558"/>
        <end position="792"/>
    </location>
</feature>
<dbReference type="CDD" id="cd03253">
    <property type="entry name" value="ABCC_ATM1_transporter"/>
    <property type="match status" value="1"/>
</dbReference>
<dbReference type="Gene3D" id="1.20.1560.10">
    <property type="entry name" value="ABC transporter type 1, transmembrane domain"/>
    <property type="match status" value="1"/>
</dbReference>
<dbReference type="SMART" id="SM00382">
    <property type="entry name" value="AAA"/>
    <property type="match status" value="1"/>
</dbReference>
<dbReference type="GO" id="GO:0000041">
    <property type="term" value="P:transition metal ion transport"/>
    <property type="evidence" value="ECO:0007669"/>
    <property type="project" value="UniProtKB-ARBA"/>
</dbReference>
<dbReference type="PANTHER" id="PTHR24221">
    <property type="entry name" value="ATP-BINDING CASSETTE SUB-FAMILY B"/>
    <property type="match status" value="1"/>
</dbReference>
<feature type="transmembrane region" description="Helical" evidence="9">
    <location>
        <begin position="51"/>
        <end position="77"/>
    </location>
</feature>
<dbReference type="SUPFAM" id="SSF90123">
    <property type="entry name" value="ABC transporter transmembrane region"/>
    <property type="match status" value="1"/>
</dbReference>
<evidence type="ECO:0000256" key="3">
    <source>
        <dbReference type="ARBA" id="ARBA00022692"/>
    </source>
</evidence>
<dbReference type="GO" id="GO:0005774">
    <property type="term" value="C:vacuolar membrane"/>
    <property type="evidence" value="ECO:0007669"/>
    <property type="project" value="TreeGrafter"/>
</dbReference>
<proteinExistence type="inferred from homology"/>
<dbReference type="InterPro" id="IPR003593">
    <property type="entry name" value="AAA+_ATPase"/>
</dbReference>
<keyword evidence="6 9" id="KW-1133">Transmembrane helix</keyword>
<dbReference type="CDD" id="cd18583">
    <property type="entry name" value="ABC_6TM_HMT1"/>
    <property type="match status" value="1"/>
</dbReference>
<feature type="domain" description="ABC transmembrane type-1" evidence="11">
    <location>
        <begin position="242"/>
        <end position="524"/>
    </location>
</feature>
<dbReference type="GO" id="GO:0016887">
    <property type="term" value="F:ATP hydrolysis activity"/>
    <property type="evidence" value="ECO:0007669"/>
    <property type="project" value="InterPro"/>
</dbReference>
<evidence type="ECO:0000259" key="11">
    <source>
        <dbReference type="PROSITE" id="PS50929"/>
    </source>
</evidence>
<dbReference type="InterPro" id="IPR027417">
    <property type="entry name" value="P-loop_NTPase"/>
</dbReference>
<dbReference type="PANTHER" id="PTHR24221:SF651">
    <property type="entry name" value="HEAVY METAL TOLERANCE PROTEIN"/>
    <property type="match status" value="1"/>
</dbReference>
<comment type="similarity">
    <text evidence="8">Belongs to the ABC transporter superfamily. ABCB family. Heavy Metal importer (TC 3.A.1.210) subfamily.</text>
</comment>
<dbReference type="InterPro" id="IPR003439">
    <property type="entry name" value="ABC_transporter-like_ATP-bd"/>
</dbReference>
<protein>
    <recommendedName>
        <fullName evidence="14">Heavy metal tolerance protein</fullName>
    </recommendedName>
</protein>
<feature type="transmembrane region" description="Helical" evidence="9">
    <location>
        <begin position="147"/>
        <end position="169"/>
    </location>
</feature>
<dbReference type="InterPro" id="IPR017871">
    <property type="entry name" value="ABC_transporter-like_CS"/>
</dbReference>
<dbReference type="PROSITE" id="PS50893">
    <property type="entry name" value="ABC_TRANSPORTER_2"/>
    <property type="match status" value="1"/>
</dbReference>
<keyword evidence="7 9" id="KW-0472">Membrane</keyword>
<dbReference type="AlphaFoldDB" id="A0A6A5TBL1"/>
<evidence type="ECO:0000256" key="5">
    <source>
        <dbReference type="ARBA" id="ARBA00022840"/>
    </source>
</evidence>
<evidence type="ECO:0000256" key="9">
    <source>
        <dbReference type="SAM" id="Phobius"/>
    </source>
</evidence>
<dbReference type="InterPro" id="IPR036640">
    <property type="entry name" value="ABC1_TM_sf"/>
</dbReference>
<keyword evidence="3 9" id="KW-0812">Transmembrane</keyword>
<dbReference type="SUPFAM" id="SSF52540">
    <property type="entry name" value="P-loop containing nucleoside triphosphate hydrolases"/>
    <property type="match status" value="1"/>
</dbReference>
<organism evidence="12 13">
    <name type="scientific">Byssothecium circinans</name>
    <dbReference type="NCBI Taxonomy" id="147558"/>
    <lineage>
        <taxon>Eukaryota</taxon>
        <taxon>Fungi</taxon>
        <taxon>Dikarya</taxon>
        <taxon>Ascomycota</taxon>
        <taxon>Pezizomycotina</taxon>
        <taxon>Dothideomycetes</taxon>
        <taxon>Pleosporomycetidae</taxon>
        <taxon>Pleosporales</taxon>
        <taxon>Massarineae</taxon>
        <taxon>Massarinaceae</taxon>
        <taxon>Byssothecium</taxon>
    </lineage>
</organism>
<dbReference type="GO" id="GO:0005524">
    <property type="term" value="F:ATP binding"/>
    <property type="evidence" value="ECO:0007669"/>
    <property type="project" value="UniProtKB-KW"/>
</dbReference>
<keyword evidence="5" id="KW-0067">ATP-binding</keyword>
<evidence type="ECO:0000256" key="7">
    <source>
        <dbReference type="ARBA" id="ARBA00023136"/>
    </source>
</evidence>
<keyword evidence="13" id="KW-1185">Reference proteome</keyword>
<evidence type="ECO:0008006" key="14">
    <source>
        <dbReference type="Google" id="ProtNLM"/>
    </source>
</evidence>
<keyword evidence="2" id="KW-0813">Transport</keyword>
<evidence type="ECO:0000256" key="8">
    <source>
        <dbReference type="ARBA" id="ARBA00024363"/>
    </source>
</evidence>
<dbReference type="Pfam" id="PF00005">
    <property type="entry name" value="ABC_tran"/>
    <property type="match status" value="1"/>
</dbReference>
<dbReference type="Pfam" id="PF00664">
    <property type="entry name" value="ABC_membrane"/>
    <property type="match status" value="1"/>
</dbReference>
<feature type="transmembrane region" description="Helical" evidence="9">
    <location>
        <begin position="89"/>
        <end position="106"/>
    </location>
</feature>
<gene>
    <name evidence="12" type="ORF">CC80DRAFT_529081</name>
</gene>
<feature type="transmembrane region" description="Helical" evidence="9">
    <location>
        <begin position="472"/>
        <end position="505"/>
    </location>
</feature>
<evidence type="ECO:0000313" key="12">
    <source>
        <dbReference type="EMBL" id="KAF1950195.1"/>
    </source>
</evidence>
<dbReference type="Gene3D" id="3.40.50.300">
    <property type="entry name" value="P-loop containing nucleotide triphosphate hydrolases"/>
    <property type="match status" value="1"/>
</dbReference>
<keyword evidence="4" id="KW-0547">Nucleotide-binding</keyword>
<comment type="subcellular location">
    <subcellularLocation>
        <location evidence="1">Membrane</location>
        <topology evidence="1">Multi-pass membrane protein</topology>
    </subcellularLocation>
</comment>
<sequence length="802" mass="90364">MASNLVLVGLYYAYPLALYAGLSASLLISQVRQSECQSDRNEGRTRHYFHIIYFFQAVLSAVLVASLGIAISSYVASLRKNEYSMANEAHLICTAAVLLYFIVGLLPDPEVSFHPSASHSRAWMIACVFELLLLATLWRTMGQEKPLVQWSLGITRLLCLFCMCTIFHWPRASTKANGEETESLLNGSNGPSYRSIPVGAPPKFAERDITRKSSWVDYLIGFRLLFPYIWPSRDMNQQLKLLICLILMFGQRSINILVPYQLEVLINDLGNGKMPFRSLLLYVFYRGLQGQQGILGSIRAIIWIPISQGLFRRLTCAAFEHIMTLSLEFHLSKRIGEVMSALNKGSALNTFLDSFAFQLFPMVFDLGVAAVYFLIRFDAFYSLILIGVMWSYIYMTMYMAQWRLRARRQMATKDREMDAVKTDTMMSYETVHHNGALPVEVNRFATYVGNYQEAEYSVLLSLNALNITQNMILTLGILMVVLLASLQISLGARTVAMFVSILAYFTQLQAPLQFFGSFYNQVQNSLVDAERMLALFNEKPTLVDAHDAQNMAQCHGKISFEDVCFAYDQRKLALDKISFTVEPGTSTAIVGESGSGKSTCLKLLFRFYDVSGGNIRIDGKDVRDLKLADYRKHIAVVPQDTILFNTTILYNLQYANPNASLEEVYAACRAASIHDRIMNFPEGYETKVGERGLRLSGGEKQRIAIARALLKDPHIMLLDEATASLDSHTEKQIQGALETATTGRSTITIAHRLSTITKSDQILVLKEGRIIERGTHGELLQLNGNYWNMWKKQNEAQHQPAH</sequence>
<evidence type="ECO:0000259" key="10">
    <source>
        <dbReference type="PROSITE" id="PS50893"/>
    </source>
</evidence>
<evidence type="ECO:0000256" key="6">
    <source>
        <dbReference type="ARBA" id="ARBA00022989"/>
    </source>
</evidence>
<evidence type="ECO:0000256" key="2">
    <source>
        <dbReference type="ARBA" id="ARBA00022448"/>
    </source>
</evidence>
<evidence type="ECO:0000256" key="4">
    <source>
        <dbReference type="ARBA" id="ARBA00022741"/>
    </source>
</evidence>
<dbReference type="FunFam" id="3.40.50.300:FF:000186">
    <property type="entry name" value="ATP-binding cassette sub-family B member 7, mitochondrial"/>
    <property type="match status" value="1"/>
</dbReference>
<dbReference type="GO" id="GO:0140359">
    <property type="term" value="F:ABC-type transporter activity"/>
    <property type="evidence" value="ECO:0007669"/>
    <property type="project" value="InterPro"/>
</dbReference>
<dbReference type="PROSITE" id="PS50929">
    <property type="entry name" value="ABC_TM1F"/>
    <property type="match status" value="1"/>
</dbReference>
<dbReference type="InterPro" id="IPR011527">
    <property type="entry name" value="ABC1_TM_dom"/>
</dbReference>
<feature type="transmembrane region" description="Helical" evidence="9">
    <location>
        <begin position="122"/>
        <end position="141"/>
    </location>
</feature>